<reference evidence="1 2" key="1">
    <citation type="journal article" date="2014" name="PLoS Genet.">
        <title>Analysis of the Phlebiopsis gigantea genome, transcriptome and secretome provides insight into its pioneer colonization strategies of wood.</title>
        <authorList>
            <person name="Hori C."/>
            <person name="Ishida T."/>
            <person name="Igarashi K."/>
            <person name="Samejima M."/>
            <person name="Suzuki H."/>
            <person name="Master E."/>
            <person name="Ferreira P."/>
            <person name="Ruiz-Duenas F.J."/>
            <person name="Held B."/>
            <person name="Canessa P."/>
            <person name="Larrondo L.F."/>
            <person name="Schmoll M."/>
            <person name="Druzhinina I.S."/>
            <person name="Kubicek C.P."/>
            <person name="Gaskell J.A."/>
            <person name="Kersten P."/>
            <person name="St John F."/>
            <person name="Glasner J."/>
            <person name="Sabat G."/>
            <person name="Splinter BonDurant S."/>
            <person name="Syed K."/>
            <person name="Yadav J."/>
            <person name="Mgbeahuruike A.C."/>
            <person name="Kovalchuk A."/>
            <person name="Asiegbu F.O."/>
            <person name="Lackner G."/>
            <person name="Hoffmeister D."/>
            <person name="Rencoret J."/>
            <person name="Gutierrez A."/>
            <person name="Sun H."/>
            <person name="Lindquist E."/>
            <person name="Barry K."/>
            <person name="Riley R."/>
            <person name="Grigoriev I.V."/>
            <person name="Henrissat B."/>
            <person name="Kues U."/>
            <person name="Berka R.M."/>
            <person name="Martinez A.T."/>
            <person name="Covert S.F."/>
            <person name="Blanchette R.A."/>
            <person name="Cullen D."/>
        </authorList>
    </citation>
    <scope>NUCLEOTIDE SEQUENCE [LARGE SCALE GENOMIC DNA]</scope>
    <source>
        <strain evidence="1 2">11061_1 CR5-6</strain>
    </source>
</reference>
<accession>A0A0C3S617</accession>
<organism evidence="1 2">
    <name type="scientific">Phlebiopsis gigantea (strain 11061_1 CR5-6)</name>
    <name type="common">White-rot fungus</name>
    <name type="synonym">Peniophora gigantea</name>
    <dbReference type="NCBI Taxonomy" id="745531"/>
    <lineage>
        <taxon>Eukaryota</taxon>
        <taxon>Fungi</taxon>
        <taxon>Dikarya</taxon>
        <taxon>Basidiomycota</taxon>
        <taxon>Agaricomycotina</taxon>
        <taxon>Agaricomycetes</taxon>
        <taxon>Polyporales</taxon>
        <taxon>Phanerochaetaceae</taxon>
        <taxon>Phlebiopsis</taxon>
    </lineage>
</organism>
<name>A0A0C3S617_PHLG1</name>
<sequence>MTSRCIITFPLLTTAPCSLDERRLAILTLSLAQTIADTWIHVDIDPYTGLIDTSSSSTYAYNQLPVTTHLRYQLHTE</sequence>
<gene>
    <name evidence="1" type="ORF">PHLGIDRAFT_19569</name>
</gene>
<proteinExistence type="predicted"/>
<evidence type="ECO:0000313" key="1">
    <source>
        <dbReference type="EMBL" id="KIP05927.1"/>
    </source>
</evidence>
<protein>
    <submittedName>
        <fullName evidence="1">Uncharacterized protein</fullName>
    </submittedName>
</protein>
<dbReference type="AlphaFoldDB" id="A0A0C3S617"/>
<dbReference type="Proteomes" id="UP000053257">
    <property type="component" value="Unassembled WGS sequence"/>
</dbReference>
<keyword evidence="2" id="KW-1185">Reference proteome</keyword>
<dbReference type="EMBL" id="KN840530">
    <property type="protein sequence ID" value="KIP05927.1"/>
    <property type="molecule type" value="Genomic_DNA"/>
</dbReference>
<dbReference type="HOGENOM" id="CLU_2638903_0_0_1"/>
<evidence type="ECO:0000313" key="2">
    <source>
        <dbReference type="Proteomes" id="UP000053257"/>
    </source>
</evidence>